<name>A0A8E2AP55_9APHY</name>
<keyword evidence="2" id="KW-1185">Reference proteome</keyword>
<organism evidence="1 2">
    <name type="scientific">Obba rivulosa</name>
    <dbReference type="NCBI Taxonomy" id="1052685"/>
    <lineage>
        <taxon>Eukaryota</taxon>
        <taxon>Fungi</taxon>
        <taxon>Dikarya</taxon>
        <taxon>Basidiomycota</taxon>
        <taxon>Agaricomycotina</taxon>
        <taxon>Agaricomycetes</taxon>
        <taxon>Polyporales</taxon>
        <taxon>Gelatoporiaceae</taxon>
        <taxon>Obba</taxon>
    </lineage>
</organism>
<gene>
    <name evidence="1" type="ORF">OBBRIDRAFT_91534</name>
</gene>
<reference evidence="1 2" key="1">
    <citation type="submission" date="2016-07" db="EMBL/GenBank/DDBJ databases">
        <title>Draft genome of the white-rot fungus Obba rivulosa 3A-2.</title>
        <authorList>
            <consortium name="DOE Joint Genome Institute"/>
            <person name="Miettinen O."/>
            <person name="Riley R."/>
            <person name="Acob R."/>
            <person name="Barry K."/>
            <person name="Cullen D."/>
            <person name="De Vries R."/>
            <person name="Hainaut M."/>
            <person name="Hatakka A."/>
            <person name="Henrissat B."/>
            <person name="Hilden K."/>
            <person name="Kuo R."/>
            <person name="Labutti K."/>
            <person name="Lipzen A."/>
            <person name="Makela M.R."/>
            <person name="Sandor L."/>
            <person name="Spatafora J.W."/>
            <person name="Grigoriev I.V."/>
            <person name="Hibbett D.S."/>
        </authorList>
    </citation>
    <scope>NUCLEOTIDE SEQUENCE [LARGE SCALE GENOMIC DNA]</scope>
    <source>
        <strain evidence="1 2">3A-2</strain>
    </source>
</reference>
<dbReference type="EMBL" id="KV722455">
    <property type="protein sequence ID" value="OCH88336.1"/>
    <property type="molecule type" value="Genomic_DNA"/>
</dbReference>
<proteinExistence type="predicted"/>
<accession>A0A8E2AP55</accession>
<protein>
    <submittedName>
        <fullName evidence="1">Uncharacterized protein</fullName>
    </submittedName>
</protein>
<evidence type="ECO:0000313" key="1">
    <source>
        <dbReference type="EMBL" id="OCH88336.1"/>
    </source>
</evidence>
<evidence type="ECO:0000313" key="2">
    <source>
        <dbReference type="Proteomes" id="UP000250043"/>
    </source>
</evidence>
<sequence length="150" mass="16196">MLGACPKLTSASAAPARMLCLVSSVLPRRARGRACLRPPGTHVLKVAASGDSYVPFCALYAPGCDRGTGCFNYQFEGARALRRTRRTCGRQTGPPSGCGSVGPVSDRERFIPIQVSIYTEAIQLYELRAVHWVLWVLLSFMPFSLCTAAG</sequence>
<dbReference type="Proteomes" id="UP000250043">
    <property type="component" value="Unassembled WGS sequence"/>
</dbReference>
<dbReference type="AlphaFoldDB" id="A0A8E2AP55"/>